<feature type="repeat" description="ANK" evidence="6">
    <location>
        <begin position="743"/>
        <end position="775"/>
    </location>
</feature>
<evidence type="ECO:0000259" key="9">
    <source>
        <dbReference type="PROSITE" id="PS50097"/>
    </source>
</evidence>
<evidence type="ECO:0000256" key="3">
    <source>
        <dbReference type="ARBA" id="ARBA00022771"/>
    </source>
</evidence>
<dbReference type="OMA" id="WGLEQVV"/>
<feature type="repeat" description="ANK" evidence="6">
    <location>
        <begin position="574"/>
        <end position="606"/>
    </location>
</feature>
<feature type="repeat" description="ANK" evidence="6">
    <location>
        <begin position="529"/>
        <end position="561"/>
    </location>
</feature>
<feature type="repeat" description="ANK" evidence="6">
    <location>
        <begin position="776"/>
        <end position="809"/>
    </location>
</feature>
<proteinExistence type="predicted"/>
<dbReference type="Pfam" id="PF00651">
    <property type="entry name" value="BTB"/>
    <property type="match status" value="1"/>
</dbReference>
<dbReference type="SUPFAM" id="SSF57903">
    <property type="entry name" value="FYVE/PHD zinc finger"/>
    <property type="match status" value="1"/>
</dbReference>
<dbReference type="SMART" id="SM00064">
    <property type="entry name" value="FYVE"/>
    <property type="match status" value="1"/>
</dbReference>
<dbReference type="eggNOG" id="KOG0504">
    <property type="taxonomic scope" value="Eukaryota"/>
</dbReference>
<dbReference type="Gene3D" id="3.30.710.10">
    <property type="entry name" value="Potassium Channel Kv1.1, Chain A"/>
    <property type="match status" value="1"/>
</dbReference>
<dbReference type="Pfam" id="PF01363">
    <property type="entry name" value="FYVE"/>
    <property type="match status" value="1"/>
</dbReference>
<dbReference type="eggNOG" id="KOG4591">
    <property type="taxonomic scope" value="Eukaryota"/>
</dbReference>
<dbReference type="InterPro" id="IPR002110">
    <property type="entry name" value="Ankyrin_rpt"/>
</dbReference>
<dbReference type="SMART" id="SM00248">
    <property type="entry name" value="ANK"/>
    <property type="match status" value="19"/>
</dbReference>
<feature type="repeat" description="ANK" evidence="6">
    <location>
        <begin position="844"/>
        <end position="876"/>
    </location>
</feature>
<dbReference type="PANTHER" id="PTHR24198:SF191">
    <property type="entry name" value="RABANKYRIN-5-LIKE"/>
    <property type="match status" value="1"/>
</dbReference>
<keyword evidence="12" id="KW-1185">Reference proteome</keyword>
<dbReference type="Proteomes" id="UP000007875">
    <property type="component" value="Unassembled WGS sequence"/>
</dbReference>
<dbReference type="InterPro" id="IPR036770">
    <property type="entry name" value="Ankyrin_rpt-contain_sf"/>
</dbReference>
<dbReference type="PROSITE" id="PS50097">
    <property type="entry name" value="BTB"/>
    <property type="match status" value="1"/>
</dbReference>
<evidence type="ECO:0000256" key="7">
    <source>
        <dbReference type="PROSITE-ProRule" id="PRU00091"/>
    </source>
</evidence>
<evidence type="ECO:0000259" key="10">
    <source>
        <dbReference type="PROSITE" id="PS50178"/>
    </source>
</evidence>
<dbReference type="Gene3D" id="3.30.40.10">
    <property type="entry name" value="Zinc/RING finger domain, C3HC4 (zinc finger)"/>
    <property type="match status" value="1"/>
</dbReference>
<dbReference type="SUPFAM" id="SSF54695">
    <property type="entry name" value="POZ domain"/>
    <property type="match status" value="1"/>
</dbReference>
<dbReference type="GO" id="GO:0008270">
    <property type="term" value="F:zinc ion binding"/>
    <property type="evidence" value="ECO:0007669"/>
    <property type="project" value="UniProtKB-KW"/>
</dbReference>
<dbReference type="PROSITE" id="PS50297">
    <property type="entry name" value="ANK_REP_REGION"/>
    <property type="match status" value="5"/>
</dbReference>
<dbReference type="Ensembl" id="ENSCSAVT00000010157.1">
    <property type="protein sequence ID" value="ENSCSAVP00000010035.1"/>
    <property type="gene ID" value="ENSCSAVG00000005913.1"/>
</dbReference>
<dbReference type="InterPro" id="IPR017455">
    <property type="entry name" value="Znf_FYVE-rel"/>
</dbReference>
<reference evidence="12" key="1">
    <citation type="submission" date="2003-08" db="EMBL/GenBank/DDBJ databases">
        <authorList>
            <person name="Birren B."/>
            <person name="Nusbaum C."/>
            <person name="Abebe A."/>
            <person name="Abouelleil A."/>
            <person name="Adekoya E."/>
            <person name="Ait-zahra M."/>
            <person name="Allen N."/>
            <person name="Allen T."/>
            <person name="An P."/>
            <person name="Anderson M."/>
            <person name="Anderson S."/>
            <person name="Arachchi H."/>
            <person name="Armbruster J."/>
            <person name="Bachantsang P."/>
            <person name="Baldwin J."/>
            <person name="Barry A."/>
            <person name="Bayul T."/>
            <person name="Blitshsteyn B."/>
            <person name="Bloom T."/>
            <person name="Blye J."/>
            <person name="Boguslavskiy L."/>
            <person name="Borowsky M."/>
            <person name="Boukhgalter B."/>
            <person name="Brunache A."/>
            <person name="Butler J."/>
            <person name="Calixte N."/>
            <person name="Calvo S."/>
            <person name="Camarata J."/>
            <person name="Campo K."/>
            <person name="Chang J."/>
            <person name="Cheshatsang Y."/>
            <person name="Citroen M."/>
            <person name="Collymore A."/>
            <person name="Considine T."/>
            <person name="Cook A."/>
            <person name="Cooke P."/>
            <person name="Corum B."/>
            <person name="Cuomo C."/>
            <person name="David R."/>
            <person name="Dawoe T."/>
            <person name="Degray S."/>
            <person name="Dodge S."/>
            <person name="Dooley K."/>
            <person name="Dorje P."/>
            <person name="Dorjee K."/>
            <person name="Dorris L."/>
            <person name="Duffey N."/>
            <person name="Dupes A."/>
            <person name="Elkins T."/>
            <person name="Engels R."/>
            <person name="Erickson J."/>
            <person name="Farina A."/>
            <person name="Faro S."/>
            <person name="Ferreira P."/>
            <person name="Fischer H."/>
            <person name="Fitzgerald M."/>
            <person name="Foley K."/>
            <person name="Gage D."/>
            <person name="Galagan J."/>
            <person name="Gearin G."/>
            <person name="Gnerre S."/>
            <person name="Gnirke A."/>
            <person name="Goyette A."/>
            <person name="Graham J."/>
            <person name="Grandbois E."/>
            <person name="Gyaltsen K."/>
            <person name="Hafez N."/>
            <person name="Hagopian D."/>
            <person name="Hagos B."/>
            <person name="Hall J."/>
            <person name="Hatcher B."/>
            <person name="Heller A."/>
            <person name="Higgins H."/>
            <person name="Honan T."/>
            <person name="Horn A."/>
            <person name="Houde N."/>
            <person name="Hughes L."/>
            <person name="Hulme W."/>
            <person name="Husby E."/>
            <person name="Iliev I."/>
            <person name="Jaffe D."/>
            <person name="Jones C."/>
            <person name="Kamal M."/>
            <person name="Kamat A."/>
            <person name="Kamvysselis M."/>
            <person name="Karlsson E."/>
            <person name="Kells C."/>
            <person name="Kieu A."/>
            <person name="Kisner P."/>
            <person name="Kodira C."/>
            <person name="Kulbokas E."/>
            <person name="Labutti K."/>
            <person name="Lama D."/>
            <person name="Landers T."/>
            <person name="Leger J."/>
            <person name="Levine S."/>
            <person name="Lewis D."/>
            <person name="Lewis T."/>
            <person name="Lindblad-toh K."/>
            <person name="Liu X."/>
            <person name="Lokyitsang T."/>
            <person name="Lokyitsang Y."/>
            <person name="Lucien O."/>
            <person name="Lui A."/>
            <person name="Ma L.J."/>
            <person name="Mabbitt R."/>
            <person name="Macdonald J."/>
            <person name="Maclean C."/>
            <person name="Major J."/>
            <person name="Manning J."/>
            <person name="Marabella R."/>
            <person name="Maru K."/>
            <person name="Matthews C."/>
            <person name="Mauceli E."/>
            <person name="Mccarthy M."/>
            <person name="Mcdonough S."/>
            <person name="Mcghee T."/>
            <person name="Meldrim J."/>
            <person name="Meneus L."/>
            <person name="Mesirov J."/>
            <person name="Mihalev A."/>
            <person name="Mihova T."/>
            <person name="Mikkelsen T."/>
            <person name="Mlenga V."/>
            <person name="Moru K."/>
            <person name="Mozes J."/>
            <person name="Mulrain L."/>
            <person name="Munson G."/>
            <person name="Naylor J."/>
            <person name="Newes C."/>
            <person name="Nguyen C."/>
            <person name="Nguyen N."/>
            <person name="Nguyen T."/>
            <person name="Nicol R."/>
            <person name="Nielsen C."/>
            <person name="Nizzari M."/>
            <person name="Norbu C."/>
            <person name="Norbu N."/>
            <person name="O'donnell P."/>
            <person name="Okoawo O."/>
            <person name="O'leary S."/>
            <person name="Omotosho B."/>
            <person name="O'neill K."/>
            <person name="Osman S."/>
            <person name="Parker S."/>
            <person name="Perrin D."/>
            <person name="Phunkhang P."/>
            <person name="Piqani B."/>
            <person name="Purcell S."/>
            <person name="Rachupka T."/>
            <person name="Ramasamy U."/>
            <person name="Rameau R."/>
            <person name="Ray V."/>
            <person name="Raymond C."/>
            <person name="Retta R."/>
            <person name="Richardson S."/>
            <person name="Rise C."/>
            <person name="Rodriguez J."/>
            <person name="Rogers J."/>
            <person name="Rogov P."/>
            <person name="Rutman M."/>
            <person name="Schupbach R."/>
            <person name="Seaman C."/>
            <person name="Settipalli S."/>
            <person name="Sharpe T."/>
            <person name="Sheridan J."/>
            <person name="Sherpa N."/>
            <person name="Shi J."/>
            <person name="Smirnov S."/>
            <person name="Smith C."/>
            <person name="Sougnez C."/>
            <person name="Spencer B."/>
            <person name="Stalker J."/>
            <person name="Stange-thomann N."/>
            <person name="Stavropoulos S."/>
            <person name="Stetson K."/>
            <person name="Stone C."/>
            <person name="Stone S."/>
            <person name="Stubbs M."/>
            <person name="Talamas J."/>
            <person name="Tchuinga P."/>
            <person name="Tenzing P."/>
            <person name="Tesfaye S."/>
            <person name="Theodore J."/>
            <person name="Thoulutsang Y."/>
            <person name="Topham K."/>
            <person name="Towey S."/>
            <person name="Tsamla T."/>
            <person name="Tsomo N."/>
            <person name="Vallee D."/>
            <person name="Vassiliev H."/>
            <person name="Venkataraman V."/>
            <person name="Vinson J."/>
            <person name="Vo A."/>
            <person name="Wade C."/>
            <person name="Wang S."/>
            <person name="Wangchuk T."/>
            <person name="Wangdi T."/>
            <person name="Whittaker C."/>
            <person name="Wilkinson J."/>
            <person name="Wu Y."/>
            <person name="Wyman D."/>
            <person name="Yadav S."/>
            <person name="Yang S."/>
            <person name="Yang X."/>
            <person name="Yeager S."/>
            <person name="Yee E."/>
            <person name="Young G."/>
            <person name="Zainoun J."/>
            <person name="Zembeck L."/>
            <person name="Zimmer A."/>
            <person name="Zody M."/>
            <person name="Lander E."/>
        </authorList>
    </citation>
    <scope>NUCLEOTIDE SEQUENCE [LARGE SCALE GENOMIC DNA]</scope>
</reference>
<sequence>FFSDELSKTRQHLSLLREQYVKLQLEHAELQRSHSALKALQSNEVKATPPDHSLASGLLHITTKLFGNDLYSDIEIKLAHKSIPGHKFVLAARGAMCWDLNTLNTLSVLDLQNLDQQAGEAIVRWLYTDTVNLTDTSDDFIIQMMKTSSKYNLHDVSRRCEQAIMSVVTVKNCIRFYELAEDLKAASLKDYCSSLVSMHWHDLSPQEFSFMAAPMLYTMLKSKSQWPLHRAIRARREDVVFLYLIEFDSQLPAKLNERNDDGEWPIQLALSTHQDSIARTLVSHRVDINGCDNNGQTHLHRAVIEGDGYTGMFLLDYGANVNMSCRADGNTGLHLVSSVHFGPESKHDMDSITRLTANMLKKGGNPNLPNALGLTPLHLSIQHKNMPVFKLLLDYPETDMEIRTRDGHPSLWLALDSSNDTSVVYHDHSMAALLIKQGCNVDSPHPNTGSSLLQLCMINSNETGGLFLAKHRGNVNHINSKGESPLHISCLHGLIQLTECLLAKGADPNIQCPTPLVCPGETPSGSDVVNETALHVAIRCQHHEVVQLFLEHRANTQHSKQGLIATDFSIQDSNSNTVLALAVWSGFYKVAAQLLSSGADINYKNAVGRTLLHQAIEKKDISSSLFLLEHQADCHARSGDDETALEMGVKQGLAVVVDALCLRGADVDISDAAGDPLLWIALQNGMDDIASTLVHYRCNTTKWRGEHNLLHRAIADKNERIACFLIRSGCETDTPAPPMEGVEGQTPMHMASQLDLQLTLEALLERNARINAQDSNMQTPLHLAVVNNHLSITSTLLTHTSINLTLVDNMGRTPFASAMHRKNVECAKLILKRDPGAAEQMDKNGLNFLHSAIVARDLDSILFLISIGSDVNSLTCNTHQSSALHLAVGVGDVLIVRNLLLAGAHTAVVDKHKQSALHVAAVRNPTIAGVLVENGADVGHVDLHGNNGDQVQWLCSIQQPFDYSSMLLPCYSVGQNLCTLILTLTPTVFHVACKHGSLETLSTLTQALPNLAQVLVACNNRGQTVLHVMAEDSSSKTSAMFDAVMRAMPDYPLAVQDNHGNTGIGTLLLAYMNGNGSLCRSLVRTGSSLAITNNDGVNLFNHPVATKQLLFRLLDLLSQEPPWAEGNSCLECGVRFGVATRKHHCRHCGRILCSKCSSKIIPILKFDVSKPTRVCDLCYDVLTLGAIH</sequence>
<dbReference type="PROSITE" id="PS50178">
    <property type="entry name" value="ZF_FYVE"/>
    <property type="match status" value="1"/>
</dbReference>
<dbReference type="InterPro" id="IPR011011">
    <property type="entry name" value="Znf_FYVE_PHD"/>
</dbReference>
<dbReference type="InterPro" id="IPR049764">
    <property type="entry name" value="ANFY1_FYVE"/>
</dbReference>
<dbReference type="AlphaFoldDB" id="H2YXH4"/>
<dbReference type="Gene3D" id="1.25.40.20">
    <property type="entry name" value="Ankyrin repeat-containing domain"/>
    <property type="match status" value="6"/>
</dbReference>
<dbReference type="PROSITE" id="PS50088">
    <property type="entry name" value="ANK_REPEAT"/>
    <property type="match status" value="9"/>
</dbReference>
<dbReference type="GeneTree" id="ENSGT00940000156179"/>
<keyword evidence="3 7" id="KW-0863">Zinc-finger</keyword>
<feature type="repeat" description="ANK" evidence="6">
    <location>
        <begin position="640"/>
        <end position="672"/>
    </location>
</feature>
<feature type="repeat" description="ANK" evidence="6">
    <location>
        <begin position="879"/>
        <end position="911"/>
    </location>
</feature>
<evidence type="ECO:0000256" key="5">
    <source>
        <dbReference type="ARBA" id="ARBA00023043"/>
    </source>
</evidence>
<evidence type="ECO:0000256" key="2">
    <source>
        <dbReference type="ARBA" id="ARBA00022737"/>
    </source>
</evidence>
<dbReference type="CDD" id="cd18501">
    <property type="entry name" value="BACK_ANKFY1_Rank5"/>
    <property type="match status" value="1"/>
</dbReference>
<feature type="domain" description="BTB" evidence="9">
    <location>
        <begin position="72"/>
        <end position="135"/>
    </location>
</feature>
<dbReference type="CDD" id="cd15728">
    <property type="entry name" value="FYVE_ANFY1"/>
    <property type="match status" value="1"/>
</dbReference>
<evidence type="ECO:0000256" key="1">
    <source>
        <dbReference type="ARBA" id="ARBA00022723"/>
    </source>
</evidence>
<accession>H2YXH4</accession>
<dbReference type="Pfam" id="PF00023">
    <property type="entry name" value="Ank"/>
    <property type="match status" value="1"/>
</dbReference>
<feature type="coiled-coil region" evidence="8">
    <location>
        <begin position="6"/>
        <end position="33"/>
    </location>
</feature>
<keyword evidence="4" id="KW-0862">Zinc</keyword>
<evidence type="ECO:0000256" key="8">
    <source>
        <dbReference type="SAM" id="Coils"/>
    </source>
</evidence>
<evidence type="ECO:0008006" key="13">
    <source>
        <dbReference type="Google" id="ProtNLM"/>
    </source>
</evidence>
<dbReference type="HOGENOM" id="CLU_010618_0_0_1"/>
<reference evidence="11" key="3">
    <citation type="submission" date="2025-09" db="UniProtKB">
        <authorList>
            <consortium name="Ensembl"/>
        </authorList>
    </citation>
    <scope>IDENTIFICATION</scope>
</reference>
<evidence type="ECO:0000256" key="4">
    <source>
        <dbReference type="ARBA" id="ARBA00022833"/>
    </source>
</evidence>
<feature type="repeat" description="ANK" evidence="6">
    <location>
        <begin position="294"/>
        <end position="326"/>
    </location>
</feature>
<dbReference type="STRING" id="51511.ENSCSAVP00000010035"/>
<dbReference type="InterPro" id="IPR011333">
    <property type="entry name" value="SKP1/BTB/POZ_sf"/>
</dbReference>
<dbReference type="InterPro" id="IPR013083">
    <property type="entry name" value="Znf_RING/FYVE/PHD"/>
</dbReference>
<dbReference type="PANTHER" id="PTHR24198">
    <property type="entry name" value="ANKYRIN REPEAT AND PROTEIN KINASE DOMAIN-CONTAINING PROTEIN"/>
    <property type="match status" value="1"/>
</dbReference>
<feature type="domain" description="FYVE-type" evidence="10">
    <location>
        <begin position="1123"/>
        <end position="1183"/>
    </location>
</feature>
<dbReference type="FunFam" id="3.30.40.10:FF:000104">
    <property type="entry name" value="Ankyrin repeat and FYVE domain-containing 1"/>
    <property type="match status" value="1"/>
</dbReference>
<dbReference type="Pfam" id="PF12796">
    <property type="entry name" value="Ank_2"/>
    <property type="match status" value="5"/>
</dbReference>
<organism evidence="11 12">
    <name type="scientific">Ciona savignyi</name>
    <name type="common">Pacific transparent sea squirt</name>
    <dbReference type="NCBI Taxonomy" id="51511"/>
    <lineage>
        <taxon>Eukaryota</taxon>
        <taxon>Metazoa</taxon>
        <taxon>Chordata</taxon>
        <taxon>Tunicata</taxon>
        <taxon>Ascidiacea</taxon>
        <taxon>Phlebobranchia</taxon>
        <taxon>Cionidae</taxon>
        <taxon>Ciona</taxon>
    </lineage>
</organism>
<keyword evidence="2" id="KW-0677">Repeat</keyword>
<dbReference type="SUPFAM" id="SSF48403">
    <property type="entry name" value="Ankyrin repeat"/>
    <property type="match status" value="3"/>
</dbReference>
<feature type="repeat" description="ANK" evidence="6">
    <location>
        <begin position="481"/>
        <end position="513"/>
    </location>
</feature>
<dbReference type="InParanoid" id="H2YXH4"/>
<keyword evidence="8" id="KW-0175">Coiled coil</keyword>
<dbReference type="InterPro" id="IPR049763">
    <property type="entry name" value="ANKFY1_BACK"/>
</dbReference>
<keyword evidence="5 6" id="KW-0040">ANK repeat</keyword>
<evidence type="ECO:0000313" key="11">
    <source>
        <dbReference type="Ensembl" id="ENSCSAVP00000010035.1"/>
    </source>
</evidence>
<dbReference type="InterPro" id="IPR000210">
    <property type="entry name" value="BTB/POZ_dom"/>
</dbReference>
<dbReference type="SMART" id="SM00225">
    <property type="entry name" value="BTB"/>
    <property type="match status" value="1"/>
</dbReference>
<dbReference type="FunCoup" id="H2YXH4">
    <property type="interactions" value="281"/>
</dbReference>
<evidence type="ECO:0000313" key="12">
    <source>
        <dbReference type="Proteomes" id="UP000007875"/>
    </source>
</evidence>
<name>H2YXH4_CIOSA</name>
<dbReference type="InterPro" id="IPR000306">
    <property type="entry name" value="Znf_FYVE"/>
</dbReference>
<protein>
    <recommendedName>
        <fullName evidence="13">Ankyrin repeat and FYVE domain-containing protein 1</fullName>
    </recommendedName>
</protein>
<evidence type="ECO:0000256" key="6">
    <source>
        <dbReference type="PROSITE-ProRule" id="PRU00023"/>
    </source>
</evidence>
<reference evidence="11" key="2">
    <citation type="submission" date="2025-08" db="UniProtKB">
        <authorList>
            <consortium name="Ensembl"/>
        </authorList>
    </citation>
    <scope>IDENTIFICATION</scope>
</reference>
<keyword evidence="1" id="KW-0479">Metal-binding</keyword>